<evidence type="ECO:0000313" key="2">
    <source>
        <dbReference type="EMBL" id="ERL07195.1"/>
    </source>
</evidence>
<dbReference type="eggNOG" id="COG0463">
    <property type="taxonomic scope" value="Bacteria"/>
</dbReference>
<dbReference type="PANTHER" id="PTHR22916">
    <property type="entry name" value="GLYCOSYLTRANSFERASE"/>
    <property type="match status" value="1"/>
</dbReference>
<dbReference type="PANTHER" id="PTHR22916:SF3">
    <property type="entry name" value="UDP-GLCNAC:BETAGAL BETA-1,3-N-ACETYLGLUCOSAMINYLTRANSFERASE-LIKE PROTEIN 1"/>
    <property type="match status" value="1"/>
</dbReference>
<dbReference type="GO" id="GO:0016758">
    <property type="term" value="F:hexosyltransferase activity"/>
    <property type="evidence" value="ECO:0007669"/>
    <property type="project" value="UniProtKB-ARBA"/>
</dbReference>
<dbReference type="OrthoDB" id="1666828at2"/>
<dbReference type="AlphaFoldDB" id="U2TL71"/>
<keyword evidence="3" id="KW-1185">Reference proteome</keyword>
<dbReference type="Gene3D" id="3.90.550.10">
    <property type="entry name" value="Spore Coat Polysaccharide Biosynthesis Protein SpsA, Chain A"/>
    <property type="match status" value="1"/>
</dbReference>
<dbReference type="STRING" id="1125712.HMPREF1316_1751"/>
<comment type="caution">
    <text evidence="2">The sequence shown here is derived from an EMBL/GenBank/DDBJ whole genome shotgun (WGS) entry which is preliminary data.</text>
</comment>
<organism evidence="2 3">
    <name type="scientific">Olsenella profusa F0195</name>
    <dbReference type="NCBI Taxonomy" id="1125712"/>
    <lineage>
        <taxon>Bacteria</taxon>
        <taxon>Bacillati</taxon>
        <taxon>Actinomycetota</taxon>
        <taxon>Coriobacteriia</taxon>
        <taxon>Coriobacteriales</taxon>
        <taxon>Atopobiaceae</taxon>
        <taxon>Olsenella</taxon>
    </lineage>
</organism>
<dbReference type="Pfam" id="PF00535">
    <property type="entry name" value="Glycos_transf_2"/>
    <property type="match status" value="1"/>
</dbReference>
<dbReference type="RefSeq" id="WP_021726606.1">
    <property type="nucleotide sequence ID" value="NZ_AWEZ01000060.1"/>
</dbReference>
<dbReference type="Proteomes" id="UP000016638">
    <property type="component" value="Unassembled WGS sequence"/>
</dbReference>
<dbReference type="EC" id="2.4.-.-" evidence="2"/>
<accession>U2TL71</accession>
<dbReference type="PATRIC" id="fig|1125712.3.peg.1735"/>
<keyword evidence="2" id="KW-0328">Glycosyltransferase</keyword>
<evidence type="ECO:0000313" key="3">
    <source>
        <dbReference type="Proteomes" id="UP000016638"/>
    </source>
</evidence>
<dbReference type="InterPro" id="IPR001173">
    <property type="entry name" value="Glyco_trans_2-like"/>
</dbReference>
<name>U2TL71_9ACTN</name>
<sequence>MSGPRISIIVPVHNAERTLGSCLDSLLAQTFGDIEVICVDDGSQDASLALLRDRARREGRVRVHHQENAGVSVARNVGMRLARGQILMFVDADDELVSEACARVSAVFDRERPEVLTFGLRCVPAEAAPLSLRRELSPRAITYDGFGPALLFKEHARPYACRTAVSASFVRRCRIGFEPGLALGEDQVFYFVAYPLSAKTVLMPDELYLYTMNERSKTHESQAGRERLLAKLDQHLRMVEAILREWTDRGLAGRWDAELVEWILDLLMLDVSKLPPVDQHRTYARLVEDLRSYLGREDVASCLVRAPSRTCARRIERASVDPASSARVFSRLDLPVFYLMRRGLVRCLERVWMRVRT</sequence>
<proteinExistence type="predicted"/>
<dbReference type="InterPro" id="IPR029044">
    <property type="entry name" value="Nucleotide-diphossugar_trans"/>
</dbReference>
<protein>
    <submittedName>
        <fullName evidence="2">Glycosyltransferase, group 2 family protein</fullName>
        <ecNumber evidence="2">2.4.-.-</ecNumber>
    </submittedName>
</protein>
<dbReference type="EMBL" id="AWEZ01000060">
    <property type="protein sequence ID" value="ERL07195.1"/>
    <property type="molecule type" value="Genomic_DNA"/>
</dbReference>
<reference evidence="2 3" key="1">
    <citation type="submission" date="2013-08" db="EMBL/GenBank/DDBJ databases">
        <authorList>
            <person name="Durkin A.S."/>
            <person name="Haft D.R."/>
            <person name="McCorrison J."/>
            <person name="Torralba M."/>
            <person name="Gillis M."/>
            <person name="Haft D.H."/>
            <person name="Methe B."/>
            <person name="Sutton G."/>
            <person name="Nelson K.E."/>
        </authorList>
    </citation>
    <scope>NUCLEOTIDE SEQUENCE [LARGE SCALE GENOMIC DNA]</scope>
    <source>
        <strain evidence="2 3">F0195</strain>
    </source>
</reference>
<feature type="domain" description="Glycosyltransferase 2-like" evidence="1">
    <location>
        <begin position="7"/>
        <end position="127"/>
    </location>
</feature>
<evidence type="ECO:0000259" key="1">
    <source>
        <dbReference type="Pfam" id="PF00535"/>
    </source>
</evidence>
<keyword evidence="2" id="KW-0808">Transferase</keyword>
<dbReference type="CDD" id="cd00761">
    <property type="entry name" value="Glyco_tranf_GTA_type"/>
    <property type="match status" value="1"/>
</dbReference>
<gene>
    <name evidence="2" type="ORF">HMPREF1316_1751</name>
</gene>
<dbReference type="SUPFAM" id="SSF53448">
    <property type="entry name" value="Nucleotide-diphospho-sugar transferases"/>
    <property type="match status" value="1"/>
</dbReference>